<gene>
    <name evidence="9" type="ORF">FBF37_00805</name>
</gene>
<dbReference type="EMBL" id="CP040004">
    <property type="protein sequence ID" value="QCT42012.1"/>
    <property type="molecule type" value="Genomic_DNA"/>
</dbReference>
<dbReference type="Pfam" id="PF08264">
    <property type="entry name" value="Anticodon_1"/>
    <property type="match status" value="1"/>
</dbReference>
<dbReference type="GO" id="GO:0000049">
    <property type="term" value="F:tRNA binding"/>
    <property type="evidence" value="ECO:0007669"/>
    <property type="project" value="InterPro"/>
</dbReference>
<dbReference type="GO" id="GO:0005524">
    <property type="term" value="F:ATP binding"/>
    <property type="evidence" value="ECO:0007669"/>
    <property type="project" value="UniProtKB-KW"/>
</dbReference>
<dbReference type="GO" id="GO:0004822">
    <property type="term" value="F:isoleucine-tRNA ligase activity"/>
    <property type="evidence" value="ECO:0007669"/>
    <property type="project" value="UniProtKB-EC"/>
</dbReference>
<organism evidence="9 10">
    <name type="scientific">Candidatus Nanosynbacter featherlites</name>
    <dbReference type="NCBI Taxonomy" id="2572088"/>
    <lineage>
        <taxon>Bacteria</taxon>
        <taxon>Candidatus Saccharimonadota</taxon>
        <taxon>Candidatus Saccharimonadia</taxon>
        <taxon>Candidatus Nanosynbacterales</taxon>
        <taxon>Candidatus Nanosynbacteraceae</taxon>
        <taxon>Candidatus Nanosynbacter</taxon>
    </lineage>
</organism>
<dbReference type="SUPFAM" id="SSF55811">
    <property type="entry name" value="Nudix"/>
    <property type="match status" value="1"/>
</dbReference>
<dbReference type="RefSeq" id="WP_138078547.1">
    <property type="nucleotide sequence ID" value="NZ_CP040004.1"/>
</dbReference>
<dbReference type="PROSITE" id="PS51462">
    <property type="entry name" value="NUDIX"/>
    <property type="match status" value="1"/>
</dbReference>
<dbReference type="PANTHER" id="PTHR42780">
    <property type="entry name" value="SOLEUCYL-TRNA SYNTHETASE"/>
    <property type="match status" value="1"/>
</dbReference>
<keyword evidence="1" id="KW-0436">Ligase</keyword>
<sequence>MNFKHGTRRRAAEYEKDWVQRWKDDQTFEKSVAQRPADNAYVFYDGPPFITGVPHHGTLLSSIVKDAVPRYWTMKGKHVERRWGWDCHGLPAENFVEKQLNITDRRQIVTSSDQPAPLDKDGNPLPTISLEKYITKARESMVANSETWQGVIDRIGRWVDFTGAYRTMDKDFMESVWWAFKQLYEAGKIYEGEKVLMYDTKFATPVSKAEVTMDNDAYQTVTDPSVYVKFKLKDGKTSHKIVLSEHSKVLFVCNANAARSQMAQGFYNHYSGSQNADSAGLNPEKKWGEAPTLSDFETMSRKPARSSETMQEVGIDITGHKRQLLTADKLGDYDLIVNLAEKSQTPDWLRGDNIIWWDVADPRNESVEKNRIARDEIEQRVKQLLNGEIVDDAQKPAGFDECERSYVGALLVDTNGKLIAQQRDDKSGITNPGMVSLFGGTSHEGESPIETLRRELQEELELEVSSNNLLLQTVKHENGTNVACSIYIVTGVDAEKLELHEGAGFAMGTPEELLSRPVTAVTQQAIEAFVEAQDSVSVLAWTTTPWTLPANLMLAVNPEMTYCEVLVGGEKLIIAEEALGRTLQDEKHHPLDYKVLRTFPGSELVGKKYQPLDTGSTWPENDKIHTIYAADFVSHESGTGIVHIAPAYGEDDFDLAKRHGISAFHVIDDNGYYTDSNYKGLEVWDNNKFIAKDLKEKGAVWKIEYIRHEYPFNPRSKQRIMYRAIPSWFFDIQGQKPLMLEQNEHINWFPSHLKHGRFAKNIEQAPDWNLSRDRFWATAMPVWKGDRGTVKVVGSYAELKELSGVELDDYHRPWVDDITFEIDGEKFTRIDKVLDCWFESGSMPFAQLHYPFENQAKFEQNYPADFIVEYIGQVRAWFYYVHAVNAALAEIGAFGQAGAQHKNAYSNVITTGVVAGNDGRKMSKSLGNFTDPNELMDKFSADSLRFLLLSSPLLNGEDFALHDKDVGDVARKLSMIWNMYDFFTMYAEVDGWEYDGELKDPLGELTNPLDIWIVSRLHQLVAEVERHMDTYNIPDALSPILPFLDDASNWYVRRSRRRFWKSEDDGDKNDAYRTLHYVLVRLSYILAPFTPFLAEELYRNLTGDNESIHLKDWLPAGEVNRAILRDMNALRVAVNDGLSKRAAEGIKVRQPLASTKLVSTISQNTSEEVAQFLVDIARDELNVKSVEVAIGSGLEANESSAQPSVVYDFVITPELKREGLVREVIRHVQSARKKAGLQVDDRIMLQLTTDDEQLRQAIDEHAELIAAETLATFGQSDAYSTTVAIESAELQITLQRQ</sequence>
<accession>A0A4P9A2L5</accession>
<dbReference type="SUPFAM" id="SSF50677">
    <property type="entry name" value="ValRS/IleRS/LeuRS editing domain"/>
    <property type="match status" value="1"/>
</dbReference>
<dbReference type="InterPro" id="IPR036196">
    <property type="entry name" value="Ptyr_pPase_sf"/>
</dbReference>
<dbReference type="InterPro" id="IPR033709">
    <property type="entry name" value="Anticodon_Ile_ABEc"/>
</dbReference>
<evidence type="ECO:0000256" key="2">
    <source>
        <dbReference type="ARBA" id="ARBA00022741"/>
    </source>
</evidence>
<dbReference type="InterPro" id="IPR013155">
    <property type="entry name" value="M/V/L/I-tRNA-synth_anticd-bd"/>
</dbReference>
<evidence type="ECO:0000256" key="7">
    <source>
        <dbReference type="SAM" id="MobiDB-lite"/>
    </source>
</evidence>
<dbReference type="SMART" id="SM00226">
    <property type="entry name" value="LMWPc"/>
    <property type="match status" value="1"/>
</dbReference>
<feature type="domain" description="Nudix hydrolase" evidence="8">
    <location>
        <begin position="402"/>
        <end position="530"/>
    </location>
</feature>
<evidence type="ECO:0000313" key="9">
    <source>
        <dbReference type="EMBL" id="QCT42012.1"/>
    </source>
</evidence>
<dbReference type="InterPro" id="IPR023586">
    <property type="entry name" value="Ile-tRNA-ligase_type2"/>
</dbReference>
<dbReference type="OrthoDB" id="9810365at2"/>
<dbReference type="KEGG" id="nft:FBF37_00805"/>
<dbReference type="InterPro" id="IPR009080">
    <property type="entry name" value="tRNAsynth_Ia_anticodon-bd"/>
</dbReference>
<keyword evidence="5" id="KW-0030">Aminoacyl-tRNA synthetase</keyword>
<evidence type="ECO:0000256" key="6">
    <source>
        <dbReference type="ARBA" id="ARBA00048359"/>
    </source>
</evidence>
<dbReference type="SUPFAM" id="SSF47323">
    <property type="entry name" value="Anticodon-binding domain of a subclass of class I aminoacyl-tRNA synthetases"/>
    <property type="match status" value="1"/>
</dbReference>
<dbReference type="Gene3D" id="3.90.740.10">
    <property type="entry name" value="Valyl/Leucyl/Isoleucyl-tRNA synthetase, editing domain"/>
    <property type="match status" value="1"/>
</dbReference>
<reference evidence="9 10" key="1">
    <citation type="submission" date="2019-04" db="EMBL/GenBank/DDBJ databases">
        <title>Saccharibacteria TM7 genomes.</title>
        <authorList>
            <person name="Bor B."/>
            <person name="He X."/>
            <person name="Chen T."/>
            <person name="Dewhirst F.E."/>
        </authorList>
    </citation>
    <scope>NUCLEOTIDE SEQUENCE [LARGE SCALE GENOMIC DNA]</scope>
    <source>
        <strain evidence="9 10">BB001</strain>
    </source>
</reference>
<keyword evidence="10" id="KW-1185">Reference proteome</keyword>
<dbReference type="GO" id="GO:0006428">
    <property type="term" value="P:isoleucyl-tRNA aminoacylation"/>
    <property type="evidence" value="ECO:0007669"/>
    <property type="project" value="TreeGrafter"/>
</dbReference>
<dbReference type="Proteomes" id="UP000310639">
    <property type="component" value="Chromosome"/>
</dbReference>
<dbReference type="InterPro" id="IPR002300">
    <property type="entry name" value="aa-tRNA-synth_Ia"/>
</dbReference>
<dbReference type="PANTHER" id="PTHR42780:SF1">
    <property type="entry name" value="ISOLEUCINE--TRNA LIGASE, CYTOPLASMIC"/>
    <property type="match status" value="1"/>
</dbReference>
<dbReference type="Gene3D" id="3.90.79.10">
    <property type="entry name" value="Nucleoside Triphosphate Pyrophosphohydrolase"/>
    <property type="match status" value="1"/>
</dbReference>
<dbReference type="InterPro" id="IPR014729">
    <property type="entry name" value="Rossmann-like_a/b/a_fold"/>
</dbReference>
<comment type="catalytic activity">
    <reaction evidence="6">
        <text>tRNA(Ile) + L-isoleucine + ATP = L-isoleucyl-tRNA(Ile) + AMP + diphosphate</text>
        <dbReference type="Rhea" id="RHEA:11060"/>
        <dbReference type="Rhea" id="RHEA-COMP:9666"/>
        <dbReference type="Rhea" id="RHEA-COMP:9695"/>
        <dbReference type="ChEBI" id="CHEBI:30616"/>
        <dbReference type="ChEBI" id="CHEBI:33019"/>
        <dbReference type="ChEBI" id="CHEBI:58045"/>
        <dbReference type="ChEBI" id="CHEBI:78442"/>
        <dbReference type="ChEBI" id="CHEBI:78528"/>
        <dbReference type="ChEBI" id="CHEBI:456215"/>
        <dbReference type="EC" id="6.1.1.5"/>
    </reaction>
</comment>
<dbReference type="SUPFAM" id="SSF52788">
    <property type="entry name" value="Phosphotyrosine protein phosphatases I"/>
    <property type="match status" value="1"/>
</dbReference>
<evidence type="ECO:0000256" key="1">
    <source>
        <dbReference type="ARBA" id="ARBA00022598"/>
    </source>
</evidence>
<evidence type="ECO:0000259" key="8">
    <source>
        <dbReference type="PROSITE" id="PS51462"/>
    </source>
</evidence>
<keyword evidence="4" id="KW-0648">Protein biosynthesis</keyword>
<dbReference type="Gene3D" id="3.40.50.2300">
    <property type="match status" value="1"/>
</dbReference>
<protein>
    <submittedName>
        <fullName evidence="9">NUDIX domain-containing protein</fullName>
    </submittedName>
</protein>
<name>A0A4P9A2L5_9BACT</name>
<dbReference type="GO" id="GO:0002161">
    <property type="term" value="F:aminoacyl-tRNA deacylase activity"/>
    <property type="evidence" value="ECO:0007669"/>
    <property type="project" value="InterPro"/>
</dbReference>
<dbReference type="InterPro" id="IPR023485">
    <property type="entry name" value="Ptyr_pPase"/>
</dbReference>
<dbReference type="InterPro" id="IPR015797">
    <property type="entry name" value="NUDIX_hydrolase-like_dom_sf"/>
</dbReference>
<dbReference type="Gene3D" id="3.40.50.620">
    <property type="entry name" value="HUPs"/>
    <property type="match status" value="2"/>
</dbReference>
<evidence type="ECO:0000256" key="5">
    <source>
        <dbReference type="ARBA" id="ARBA00023146"/>
    </source>
</evidence>
<evidence type="ECO:0000313" key="10">
    <source>
        <dbReference type="Proteomes" id="UP000310639"/>
    </source>
</evidence>
<dbReference type="Gene3D" id="1.10.730.10">
    <property type="entry name" value="Isoleucyl-tRNA Synthetase, Domain 1"/>
    <property type="match status" value="1"/>
</dbReference>
<dbReference type="Pfam" id="PF00133">
    <property type="entry name" value="tRNA-synt_1"/>
    <property type="match status" value="1"/>
</dbReference>
<dbReference type="InterPro" id="IPR000086">
    <property type="entry name" value="NUDIX_hydrolase_dom"/>
</dbReference>
<dbReference type="SUPFAM" id="SSF52374">
    <property type="entry name" value="Nucleotidylyl transferase"/>
    <property type="match status" value="1"/>
</dbReference>
<evidence type="ECO:0000256" key="4">
    <source>
        <dbReference type="ARBA" id="ARBA00022917"/>
    </source>
</evidence>
<feature type="region of interest" description="Disordered" evidence="7">
    <location>
        <begin position="277"/>
        <end position="311"/>
    </location>
</feature>
<keyword evidence="2" id="KW-0547">Nucleotide-binding</keyword>
<dbReference type="InterPro" id="IPR009008">
    <property type="entry name" value="Val/Leu/Ile-tRNA-synth_edit"/>
</dbReference>
<evidence type="ECO:0000256" key="3">
    <source>
        <dbReference type="ARBA" id="ARBA00022840"/>
    </source>
</evidence>
<dbReference type="CDD" id="cd07961">
    <property type="entry name" value="Anticodon_Ia_Ile_ABEc"/>
    <property type="match status" value="1"/>
</dbReference>
<keyword evidence="3" id="KW-0067">ATP-binding</keyword>
<proteinExistence type="predicted"/>
<dbReference type="Pfam" id="PF19302">
    <property type="entry name" value="DUF5915"/>
    <property type="match status" value="1"/>
</dbReference>